<name>A0A4P9YMT2_ROZAC</name>
<evidence type="ECO:0000313" key="1">
    <source>
        <dbReference type="EMBL" id="RKP20864.1"/>
    </source>
</evidence>
<gene>
    <name evidence="1" type="ORF">ROZALSC1DRAFT_27677</name>
</gene>
<dbReference type="AlphaFoldDB" id="A0A4P9YMT2"/>
<feature type="non-terminal residue" evidence="1">
    <location>
        <position position="473"/>
    </location>
</feature>
<protein>
    <submittedName>
        <fullName evidence="1">Uncharacterized protein</fullName>
    </submittedName>
</protein>
<organism evidence="1 2">
    <name type="scientific">Rozella allomycis (strain CSF55)</name>
    <dbReference type="NCBI Taxonomy" id="988480"/>
    <lineage>
        <taxon>Eukaryota</taxon>
        <taxon>Fungi</taxon>
        <taxon>Fungi incertae sedis</taxon>
        <taxon>Cryptomycota</taxon>
        <taxon>Cryptomycota incertae sedis</taxon>
        <taxon>Rozella</taxon>
    </lineage>
</organism>
<sequence length="473" mass="55173">MNQNILDRSTHVKEILEYSILPKLLDNKEEFDELVDNPDAAFQKIVTYIKDSFKMDMLKSIFKANSATVFEIVADIFIFSEGNLIEYILKYDADNILFGAIGERFINRLFLDALFFHEAKLLAGKYKPDPFCHAFSDYEDVEHGIPSLSDIARFKSCVDQNVPWKNIEIIEDKDNDFVRRIINGVLIPQYAFHYDRPEIFSHCILFADAGYGFNLSEFCATSPKTLKHFLFVKSPNNGSIDLKKDIEEGVLKCSMFCELKHKESFLLIAAFYLKHYLIEVFLDLTLRLKNEAYFTLWKHVFRLPEFNVALEKQQFCMDKTIKSLINTAEHIISRSDSELASIHNVASKLREIYRRLKTDPLNERNNCSKFIKETDKVNKESGVSKCAEICEQEDNKMESLIEDKNNHPDDCDIDTLETETRIEKVKRQLKSFQSNYLNAIAITVMIQAYELFMLLEFNRILPWLIWLNILPLF</sequence>
<dbReference type="EMBL" id="ML005012">
    <property type="protein sequence ID" value="RKP20864.1"/>
    <property type="molecule type" value="Genomic_DNA"/>
</dbReference>
<dbReference type="Proteomes" id="UP000281549">
    <property type="component" value="Unassembled WGS sequence"/>
</dbReference>
<reference evidence="2" key="1">
    <citation type="journal article" date="2018" name="Nat. Microbiol.">
        <title>Leveraging single-cell genomics to expand the fungal tree of life.</title>
        <authorList>
            <person name="Ahrendt S.R."/>
            <person name="Quandt C.A."/>
            <person name="Ciobanu D."/>
            <person name="Clum A."/>
            <person name="Salamov A."/>
            <person name="Andreopoulos B."/>
            <person name="Cheng J.F."/>
            <person name="Woyke T."/>
            <person name="Pelin A."/>
            <person name="Henrissat B."/>
            <person name="Reynolds N.K."/>
            <person name="Benny G.L."/>
            <person name="Smith M.E."/>
            <person name="James T.Y."/>
            <person name="Grigoriev I.V."/>
        </authorList>
    </citation>
    <scope>NUCLEOTIDE SEQUENCE [LARGE SCALE GENOMIC DNA]</scope>
    <source>
        <strain evidence="2">CSF55</strain>
    </source>
</reference>
<evidence type="ECO:0000313" key="2">
    <source>
        <dbReference type="Proteomes" id="UP000281549"/>
    </source>
</evidence>
<accession>A0A4P9YMT2</accession>
<proteinExistence type="predicted"/>